<gene>
    <name evidence="1" type="ORF">FKV24_004925</name>
</gene>
<dbReference type="EMBL" id="VICD02000069">
    <property type="protein sequence ID" value="KAB8195615.1"/>
    <property type="molecule type" value="Genomic_DNA"/>
</dbReference>
<organism evidence="1 2">
    <name type="scientific">Marilutibacter maris</name>
    <dbReference type="NCBI Taxonomy" id="1605891"/>
    <lineage>
        <taxon>Bacteria</taxon>
        <taxon>Pseudomonadati</taxon>
        <taxon>Pseudomonadota</taxon>
        <taxon>Gammaproteobacteria</taxon>
        <taxon>Lysobacterales</taxon>
        <taxon>Lysobacteraceae</taxon>
        <taxon>Marilutibacter</taxon>
    </lineage>
</organism>
<dbReference type="Pfam" id="PF06961">
    <property type="entry name" value="DUF1294"/>
    <property type="match status" value="1"/>
</dbReference>
<sequence length="176" mass="18613">MSSGKANRGRRNAGRDGADRRGLPRTAIAVVALLLLAAAALVGVVPRAVAIAYFVASGVSLVLYGWDKAAAGRGAWRTPEKTLHLFDLLGGWPGALIAQQQFRHKTAKTSFQAMFWVTVVVNVAVAGWLLWADGVPAPKDATASACPAGPGRLFQATNSSTAWNANRHPIMLRRSA</sequence>
<evidence type="ECO:0000313" key="2">
    <source>
        <dbReference type="Proteomes" id="UP000320431"/>
    </source>
</evidence>
<dbReference type="Proteomes" id="UP000320431">
    <property type="component" value="Unassembled WGS sequence"/>
</dbReference>
<accession>A0A508AZ76</accession>
<name>A0A508AZ76_9GAMM</name>
<evidence type="ECO:0000313" key="1">
    <source>
        <dbReference type="EMBL" id="KAB8195615.1"/>
    </source>
</evidence>
<proteinExistence type="predicted"/>
<dbReference type="AlphaFoldDB" id="A0A508AZ76"/>
<dbReference type="InterPro" id="IPR010718">
    <property type="entry name" value="DUF1294"/>
</dbReference>
<protein>
    <submittedName>
        <fullName evidence="1">DUF1294 domain-containing protein</fullName>
    </submittedName>
</protein>
<comment type="caution">
    <text evidence="1">The sequence shown here is derived from an EMBL/GenBank/DDBJ whole genome shotgun (WGS) entry which is preliminary data.</text>
</comment>
<reference evidence="1 2" key="1">
    <citation type="submission" date="2019-10" db="EMBL/GenBank/DDBJ databases">
        <title>Lysobacter alkalisoli sp. nov., isolated from saline-alkaline soil.</title>
        <authorList>
            <person name="Sun J.-Q."/>
        </authorList>
    </citation>
    <scope>NUCLEOTIDE SEQUENCE [LARGE SCALE GENOMIC DNA]</scope>
    <source>
        <strain evidence="1 2">KCTC 42381</strain>
    </source>
</reference>